<evidence type="ECO:0000313" key="2">
    <source>
        <dbReference type="EMBL" id="KZV42933.1"/>
    </source>
</evidence>
<sequence length="107" mass="12041">MKRQRLANRSHAQHSHQNSKQIFALKHETTSQITRSLKCTLSRSCMRFAYVTRRPAYVTRSTAQLSNERYTLLTTDLLTSPSSAARSLSTTQSDHHPATLASPIRAA</sequence>
<feature type="region of interest" description="Disordered" evidence="1">
    <location>
        <begin position="1"/>
        <end position="21"/>
    </location>
</feature>
<dbReference type="AlphaFoldDB" id="A0A2Z7CEL1"/>
<protein>
    <submittedName>
        <fullName evidence="2">Putative cyclic nucleotide-gated ion channel 20, chloroplastic</fullName>
    </submittedName>
</protein>
<organism evidence="2 3">
    <name type="scientific">Dorcoceras hygrometricum</name>
    <dbReference type="NCBI Taxonomy" id="472368"/>
    <lineage>
        <taxon>Eukaryota</taxon>
        <taxon>Viridiplantae</taxon>
        <taxon>Streptophyta</taxon>
        <taxon>Embryophyta</taxon>
        <taxon>Tracheophyta</taxon>
        <taxon>Spermatophyta</taxon>
        <taxon>Magnoliopsida</taxon>
        <taxon>eudicotyledons</taxon>
        <taxon>Gunneridae</taxon>
        <taxon>Pentapetalae</taxon>
        <taxon>asterids</taxon>
        <taxon>lamiids</taxon>
        <taxon>Lamiales</taxon>
        <taxon>Gesneriaceae</taxon>
        <taxon>Didymocarpoideae</taxon>
        <taxon>Trichosporeae</taxon>
        <taxon>Loxocarpinae</taxon>
        <taxon>Dorcoceras</taxon>
    </lineage>
</organism>
<feature type="compositionally biased region" description="Basic residues" evidence="1">
    <location>
        <begin position="1"/>
        <end position="14"/>
    </location>
</feature>
<accession>A0A2Z7CEL1</accession>
<evidence type="ECO:0000313" key="3">
    <source>
        <dbReference type="Proteomes" id="UP000250235"/>
    </source>
</evidence>
<dbReference type="Proteomes" id="UP000250235">
    <property type="component" value="Unassembled WGS sequence"/>
</dbReference>
<name>A0A2Z7CEL1_9LAMI</name>
<proteinExistence type="predicted"/>
<feature type="region of interest" description="Disordered" evidence="1">
    <location>
        <begin position="83"/>
        <end position="107"/>
    </location>
</feature>
<evidence type="ECO:0000256" key="1">
    <source>
        <dbReference type="SAM" id="MobiDB-lite"/>
    </source>
</evidence>
<reference evidence="2 3" key="1">
    <citation type="journal article" date="2015" name="Proc. Natl. Acad. Sci. U.S.A.">
        <title>The resurrection genome of Boea hygrometrica: A blueprint for survival of dehydration.</title>
        <authorList>
            <person name="Xiao L."/>
            <person name="Yang G."/>
            <person name="Zhang L."/>
            <person name="Yang X."/>
            <person name="Zhao S."/>
            <person name="Ji Z."/>
            <person name="Zhou Q."/>
            <person name="Hu M."/>
            <person name="Wang Y."/>
            <person name="Chen M."/>
            <person name="Xu Y."/>
            <person name="Jin H."/>
            <person name="Xiao X."/>
            <person name="Hu G."/>
            <person name="Bao F."/>
            <person name="Hu Y."/>
            <person name="Wan P."/>
            <person name="Li L."/>
            <person name="Deng X."/>
            <person name="Kuang T."/>
            <person name="Xiang C."/>
            <person name="Zhu J.K."/>
            <person name="Oliver M.J."/>
            <person name="He Y."/>
        </authorList>
    </citation>
    <scope>NUCLEOTIDE SEQUENCE [LARGE SCALE GENOMIC DNA]</scope>
    <source>
        <strain evidence="3">cv. XS01</strain>
    </source>
</reference>
<keyword evidence="3" id="KW-1185">Reference proteome</keyword>
<gene>
    <name evidence="2" type="ORF">F511_43907</name>
</gene>
<dbReference type="EMBL" id="KQ998585">
    <property type="protein sequence ID" value="KZV42933.1"/>
    <property type="molecule type" value="Genomic_DNA"/>
</dbReference>
<feature type="compositionally biased region" description="Polar residues" evidence="1">
    <location>
        <begin position="83"/>
        <end position="92"/>
    </location>
</feature>